<feature type="compositionally biased region" description="Low complexity" evidence="1">
    <location>
        <begin position="145"/>
        <end position="158"/>
    </location>
</feature>
<reference evidence="2" key="1">
    <citation type="submission" date="2021-02" db="EMBL/GenBank/DDBJ databases">
        <authorList>
            <person name="Dougan E. K."/>
            <person name="Rhodes N."/>
            <person name="Thang M."/>
            <person name="Chan C."/>
        </authorList>
    </citation>
    <scope>NUCLEOTIDE SEQUENCE</scope>
</reference>
<comment type="caution">
    <text evidence="2">The sequence shown here is derived from an EMBL/GenBank/DDBJ whole genome shotgun (WGS) entry which is preliminary data.</text>
</comment>
<name>A0A812ZAG4_9DINO</name>
<dbReference type="Proteomes" id="UP000601435">
    <property type="component" value="Unassembled WGS sequence"/>
</dbReference>
<gene>
    <name evidence="2" type="ORF">SNEC2469_LOCUS24392</name>
</gene>
<sequence>MTHAEPSADDVQTFLDELDDCQRSEAVGRMLKLEDQERWARLLASFAARRGAARRVTFRSLTGEAVELTLQPKQTLFSAKQTLLKQVEAQLPAAEPGHRRDAQFFAGGDLLVDHTLAAMLPDEVSVVFKQVMRISPASDSDLESDAGSSLASALDDFD</sequence>
<evidence type="ECO:0008006" key="4">
    <source>
        <dbReference type="Google" id="ProtNLM"/>
    </source>
</evidence>
<dbReference type="EMBL" id="CAJNJA010046807">
    <property type="protein sequence ID" value="CAE7819971.1"/>
    <property type="molecule type" value="Genomic_DNA"/>
</dbReference>
<proteinExistence type="predicted"/>
<dbReference type="AlphaFoldDB" id="A0A812ZAG4"/>
<dbReference type="OrthoDB" id="436394at2759"/>
<feature type="region of interest" description="Disordered" evidence="1">
    <location>
        <begin position="137"/>
        <end position="158"/>
    </location>
</feature>
<evidence type="ECO:0000256" key="1">
    <source>
        <dbReference type="SAM" id="MobiDB-lite"/>
    </source>
</evidence>
<evidence type="ECO:0000313" key="3">
    <source>
        <dbReference type="Proteomes" id="UP000601435"/>
    </source>
</evidence>
<protein>
    <recommendedName>
        <fullName evidence="4">Ubiquitin-like domain-containing protein</fullName>
    </recommendedName>
</protein>
<organism evidence="2 3">
    <name type="scientific">Symbiodinium necroappetens</name>
    <dbReference type="NCBI Taxonomy" id="1628268"/>
    <lineage>
        <taxon>Eukaryota</taxon>
        <taxon>Sar</taxon>
        <taxon>Alveolata</taxon>
        <taxon>Dinophyceae</taxon>
        <taxon>Suessiales</taxon>
        <taxon>Symbiodiniaceae</taxon>
        <taxon>Symbiodinium</taxon>
    </lineage>
</organism>
<evidence type="ECO:0000313" key="2">
    <source>
        <dbReference type="EMBL" id="CAE7819971.1"/>
    </source>
</evidence>
<accession>A0A812ZAG4</accession>
<keyword evidence="3" id="KW-1185">Reference proteome</keyword>